<accession>A0ABT1Q3S4</accession>
<reference evidence="4" key="1">
    <citation type="submission" date="2022-06" db="EMBL/GenBank/DDBJ databases">
        <title>Draft genome sequence of Streptomyces sp. RB6PN25 isolated from peat swamp forest in Thailand.</title>
        <authorList>
            <person name="Duangmal K."/>
            <person name="Klaysubun C."/>
        </authorList>
    </citation>
    <scope>NUCLEOTIDE SEQUENCE</scope>
    <source>
        <strain evidence="4">RB6PN25</strain>
    </source>
</reference>
<dbReference type="Pfam" id="PF12696">
    <property type="entry name" value="TraG-D_C"/>
    <property type="match status" value="1"/>
</dbReference>
<dbReference type="Proteomes" id="UP001057702">
    <property type="component" value="Unassembled WGS sequence"/>
</dbReference>
<keyword evidence="2" id="KW-0472">Membrane</keyword>
<organism evidence="4 5">
    <name type="scientific">Streptomyces humicola</name>
    <dbReference type="NCBI Taxonomy" id="2953240"/>
    <lineage>
        <taxon>Bacteria</taxon>
        <taxon>Bacillati</taxon>
        <taxon>Actinomycetota</taxon>
        <taxon>Actinomycetes</taxon>
        <taxon>Kitasatosporales</taxon>
        <taxon>Streptomycetaceae</taxon>
        <taxon>Streptomyces</taxon>
    </lineage>
</organism>
<dbReference type="InterPro" id="IPR027417">
    <property type="entry name" value="P-loop_NTPase"/>
</dbReference>
<dbReference type="EMBL" id="JANFNG010000038">
    <property type="protein sequence ID" value="MCQ4084573.1"/>
    <property type="molecule type" value="Genomic_DNA"/>
</dbReference>
<dbReference type="RefSeq" id="WP_255923702.1">
    <property type="nucleotide sequence ID" value="NZ_JANFNG010000038.1"/>
</dbReference>
<dbReference type="CDD" id="cd01127">
    <property type="entry name" value="TrwB_TraG_TraD_VirD4"/>
    <property type="match status" value="1"/>
</dbReference>
<evidence type="ECO:0000259" key="3">
    <source>
        <dbReference type="Pfam" id="PF12696"/>
    </source>
</evidence>
<evidence type="ECO:0000313" key="4">
    <source>
        <dbReference type="EMBL" id="MCQ4084573.1"/>
    </source>
</evidence>
<evidence type="ECO:0000313" key="5">
    <source>
        <dbReference type="Proteomes" id="UP001057702"/>
    </source>
</evidence>
<comment type="caution">
    <text evidence="4">The sequence shown here is derived from an EMBL/GenBank/DDBJ whole genome shotgun (WGS) entry which is preliminary data.</text>
</comment>
<evidence type="ECO:0000256" key="1">
    <source>
        <dbReference type="SAM" id="MobiDB-lite"/>
    </source>
</evidence>
<feature type="domain" description="TraD/TraG TraM recognition site" evidence="3">
    <location>
        <begin position="451"/>
        <end position="512"/>
    </location>
</feature>
<feature type="transmembrane region" description="Helical" evidence="2">
    <location>
        <begin position="31"/>
        <end position="57"/>
    </location>
</feature>
<dbReference type="InterPro" id="IPR032689">
    <property type="entry name" value="TraG-D_C"/>
</dbReference>
<keyword evidence="2" id="KW-1133">Transmembrane helix</keyword>
<keyword evidence="2" id="KW-0812">Transmembrane</keyword>
<evidence type="ECO:0000256" key="2">
    <source>
        <dbReference type="SAM" id="Phobius"/>
    </source>
</evidence>
<dbReference type="SUPFAM" id="SSF52540">
    <property type="entry name" value="P-loop containing nucleoside triphosphate hydrolases"/>
    <property type="match status" value="1"/>
</dbReference>
<feature type="transmembrane region" description="Helical" evidence="2">
    <location>
        <begin position="101"/>
        <end position="125"/>
    </location>
</feature>
<feature type="region of interest" description="Disordered" evidence="1">
    <location>
        <begin position="133"/>
        <end position="207"/>
    </location>
</feature>
<keyword evidence="5" id="KW-1185">Reference proteome</keyword>
<gene>
    <name evidence="4" type="ORF">NGB36_29360</name>
</gene>
<dbReference type="Gene3D" id="3.40.50.300">
    <property type="entry name" value="P-loop containing nucleotide triphosphate hydrolases"/>
    <property type="match status" value="1"/>
</dbReference>
<name>A0ABT1Q3S4_9ACTN</name>
<protein>
    <submittedName>
        <fullName evidence="4">TraM recognition domain-containing protein</fullName>
    </submittedName>
</protein>
<sequence length="516" mass="55101">MDPRSGQGGPSWSPRRGGWWSRGEGGIPDGLLVALICFLLGITVLSWTATGLAGLLANGHWPHDLHFTNTPEAMRQLLSNPKDMSAAWQGVPATDLPRPGLFWGVLLGQLMVLIVLGVFAIGTLTRLRAVRAAARQPGNGRTRSAARTEPSPQAHPPVAEGRPAAPQPAPGLPEAPQVPQAPQTVALPEPRTQSQLTGSHVLFAGPRSDKGKRIIQPAVLDSEGPVVVTCADATTWEQTVGNRSKLGPVHIFDPEHLLDTPDRLRWAPHSGCDAPEVAAGRARALLAPLRTHDVTTNDAAATLLRCWLHAAAVDGLPFRQLHRWAAGTGIGDAVRVLRTARDAASGWSGELEATLHAHPERRDDAQELIQKALSGLNSIHIRDACNPGRSDALDLESFINDRGTLYVVGTSREDPRTDPGAMPLLTALVSSVVEHGRRMAAGSSPGRLDPPLTCVLDDVASIAPIPELPVLMADGPGMGIPVLAVLRSEEQARHRWPAREAQNIWQAAKTRLTVDD</sequence>
<proteinExistence type="predicted"/>